<evidence type="ECO:0000313" key="2">
    <source>
        <dbReference type="EMBL" id="OMP03832.1"/>
    </source>
</evidence>
<organism evidence="2 3">
    <name type="scientific">Corchorus olitorius</name>
    <dbReference type="NCBI Taxonomy" id="93759"/>
    <lineage>
        <taxon>Eukaryota</taxon>
        <taxon>Viridiplantae</taxon>
        <taxon>Streptophyta</taxon>
        <taxon>Embryophyta</taxon>
        <taxon>Tracheophyta</taxon>
        <taxon>Spermatophyta</taxon>
        <taxon>Magnoliopsida</taxon>
        <taxon>eudicotyledons</taxon>
        <taxon>Gunneridae</taxon>
        <taxon>Pentapetalae</taxon>
        <taxon>rosids</taxon>
        <taxon>malvids</taxon>
        <taxon>Malvales</taxon>
        <taxon>Malvaceae</taxon>
        <taxon>Grewioideae</taxon>
        <taxon>Apeibeae</taxon>
        <taxon>Corchorus</taxon>
    </lineage>
</organism>
<gene>
    <name evidence="2" type="ORF">COLO4_10174</name>
</gene>
<evidence type="ECO:0000256" key="1">
    <source>
        <dbReference type="SAM" id="MobiDB-lite"/>
    </source>
</evidence>
<dbReference type="Proteomes" id="UP000187203">
    <property type="component" value="Unassembled WGS sequence"/>
</dbReference>
<protein>
    <submittedName>
        <fullName evidence="2">Aldo-keto reductase</fullName>
    </submittedName>
</protein>
<dbReference type="EMBL" id="AWUE01014399">
    <property type="protein sequence ID" value="OMP03832.1"/>
    <property type="molecule type" value="Genomic_DNA"/>
</dbReference>
<keyword evidence="3" id="KW-1185">Reference proteome</keyword>
<reference evidence="3" key="1">
    <citation type="submission" date="2013-09" db="EMBL/GenBank/DDBJ databases">
        <title>Corchorus olitorius genome sequencing.</title>
        <authorList>
            <person name="Alam M."/>
            <person name="Haque M.S."/>
            <person name="Islam M.S."/>
            <person name="Emdad E.M."/>
            <person name="Islam M.M."/>
            <person name="Ahmed B."/>
            <person name="Halim A."/>
            <person name="Hossen Q.M.M."/>
            <person name="Hossain M.Z."/>
            <person name="Ahmed R."/>
            <person name="Khan M.M."/>
            <person name="Islam R."/>
            <person name="Rashid M.M."/>
            <person name="Khan S.A."/>
            <person name="Rahman M.S."/>
            <person name="Alam M."/>
            <person name="Yahiya A.S."/>
            <person name="Khan M.S."/>
            <person name="Azam M.S."/>
            <person name="Haque T."/>
            <person name="Lashkar M.Z.H."/>
            <person name="Akhand A.I."/>
            <person name="Morshed G."/>
            <person name="Roy S."/>
            <person name="Uddin K.S."/>
            <person name="Rabeya T."/>
            <person name="Hossain A.S."/>
            <person name="Chowdhury A."/>
            <person name="Snigdha A.R."/>
            <person name="Mortoza M.S."/>
            <person name="Matin S.A."/>
            <person name="Hoque S.M.E."/>
            <person name="Islam M.K."/>
            <person name="Roy D.K."/>
            <person name="Haider R."/>
            <person name="Moosa M.M."/>
            <person name="Elias S.M."/>
            <person name="Hasan A.M."/>
            <person name="Jahan S."/>
            <person name="Shafiuddin M."/>
            <person name="Mahmood N."/>
            <person name="Shommy N.S."/>
        </authorList>
    </citation>
    <scope>NUCLEOTIDE SEQUENCE [LARGE SCALE GENOMIC DNA]</scope>
    <source>
        <strain evidence="3">cv. O-4</strain>
    </source>
</reference>
<feature type="region of interest" description="Disordered" evidence="1">
    <location>
        <begin position="1"/>
        <end position="40"/>
    </location>
</feature>
<dbReference type="AlphaFoldDB" id="A0A1R3K9S1"/>
<comment type="caution">
    <text evidence="2">The sequence shown here is derived from an EMBL/GenBank/DDBJ whole genome shotgun (WGS) entry which is preliminary data.</text>
</comment>
<name>A0A1R3K9S1_9ROSI</name>
<accession>A0A1R3K9S1</accession>
<proteinExistence type="predicted"/>
<evidence type="ECO:0000313" key="3">
    <source>
        <dbReference type="Proteomes" id="UP000187203"/>
    </source>
</evidence>
<sequence length="73" mass="8204">MEESSNKLSGVKRAGSKGMKVGGKKKSREDGELDSGTISEFNTPQMAASVPLCFRSLYEPNFQRMQRPWTIRH</sequence>